<proteinExistence type="inferred from homology"/>
<name>A0A6A6H1T4_VIRVR</name>
<organism evidence="3 4">
    <name type="scientific">Viridothelium virens</name>
    <name type="common">Speckled blister lichen</name>
    <name type="synonym">Trypethelium virens</name>
    <dbReference type="NCBI Taxonomy" id="1048519"/>
    <lineage>
        <taxon>Eukaryota</taxon>
        <taxon>Fungi</taxon>
        <taxon>Dikarya</taxon>
        <taxon>Ascomycota</taxon>
        <taxon>Pezizomycotina</taxon>
        <taxon>Dothideomycetes</taxon>
        <taxon>Dothideomycetes incertae sedis</taxon>
        <taxon>Trypetheliales</taxon>
        <taxon>Trypetheliaceae</taxon>
        <taxon>Viridothelium</taxon>
    </lineage>
</organism>
<protein>
    <recommendedName>
        <fullName evidence="2">Amidohydrolase-related domain-containing protein</fullName>
    </recommendedName>
</protein>
<comment type="similarity">
    <text evidence="1">Belongs to the metallo-dependent hydrolases superfamily.</text>
</comment>
<evidence type="ECO:0000256" key="1">
    <source>
        <dbReference type="ARBA" id="ARBA00038310"/>
    </source>
</evidence>
<dbReference type="GO" id="GO:0016787">
    <property type="term" value="F:hydrolase activity"/>
    <property type="evidence" value="ECO:0007669"/>
    <property type="project" value="InterPro"/>
</dbReference>
<dbReference type="InterPro" id="IPR006680">
    <property type="entry name" value="Amidohydro-rel"/>
</dbReference>
<dbReference type="AlphaFoldDB" id="A0A6A6H1T4"/>
<evidence type="ECO:0000313" key="4">
    <source>
        <dbReference type="Proteomes" id="UP000800092"/>
    </source>
</evidence>
<reference evidence="3" key="1">
    <citation type="journal article" date="2020" name="Stud. Mycol.">
        <title>101 Dothideomycetes genomes: a test case for predicting lifestyles and emergence of pathogens.</title>
        <authorList>
            <person name="Haridas S."/>
            <person name="Albert R."/>
            <person name="Binder M."/>
            <person name="Bloem J."/>
            <person name="Labutti K."/>
            <person name="Salamov A."/>
            <person name="Andreopoulos B."/>
            <person name="Baker S."/>
            <person name="Barry K."/>
            <person name="Bills G."/>
            <person name="Bluhm B."/>
            <person name="Cannon C."/>
            <person name="Castanera R."/>
            <person name="Culley D."/>
            <person name="Daum C."/>
            <person name="Ezra D."/>
            <person name="Gonzalez J."/>
            <person name="Henrissat B."/>
            <person name="Kuo A."/>
            <person name="Liang C."/>
            <person name="Lipzen A."/>
            <person name="Lutzoni F."/>
            <person name="Magnuson J."/>
            <person name="Mondo S."/>
            <person name="Nolan M."/>
            <person name="Ohm R."/>
            <person name="Pangilinan J."/>
            <person name="Park H.-J."/>
            <person name="Ramirez L."/>
            <person name="Alfaro M."/>
            <person name="Sun H."/>
            <person name="Tritt A."/>
            <person name="Yoshinaga Y."/>
            <person name="Zwiers L.-H."/>
            <person name="Turgeon B."/>
            <person name="Goodwin S."/>
            <person name="Spatafora J."/>
            <person name="Crous P."/>
            <person name="Grigoriev I."/>
        </authorList>
    </citation>
    <scope>NUCLEOTIDE SEQUENCE</scope>
    <source>
        <strain evidence="3">Tuck. ex Michener</strain>
    </source>
</reference>
<gene>
    <name evidence="3" type="ORF">EV356DRAFT_489937</name>
</gene>
<dbReference type="Gene3D" id="3.20.20.140">
    <property type="entry name" value="Metal-dependent hydrolases"/>
    <property type="match status" value="1"/>
</dbReference>
<keyword evidence="4" id="KW-1185">Reference proteome</keyword>
<dbReference type="InterPro" id="IPR052350">
    <property type="entry name" value="Metallo-dep_Lactonases"/>
</dbReference>
<dbReference type="OrthoDB" id="2135488at2759"/>
<evidence type="ECO:0000313" key="3">
    <source>
        <dbReference type="EMBL" id="KAF2231670.1"/>
    </source>
</evidence>
<dbReference type="PANTHER" id="PTHR43569:SF2">
    <property type="entry name" value="AMIDOHYDROLASE-RELATED DOMAIN-CONTAINING PROTEIN"/>
    <property type="match status" value="1"/>
</dbReference>
<dbReference type="PANTHER" id="PTHR43569">
    <property type="entry name" value="AMIDOHYDROLASE"/>
    <property type="match status" value="1"/>
</dbReference>
<evidence type="ECO:0000259" key="2">
    <source>
        <dbReference type="Pfam" id="PF04909"/>
    </source>
</evidence>
<feature type="domain" description="Amidohydrolase-related" evidence="2">
    <location>
        <begin position="225"/>
        <end position="366"/>
    </location>
</feature>
<dbReference type="SUPFAM" id="SSF51556">
    <property type="entry name" value="Metallo-dependent hydrolases"/>
    <property type="match status" value="1"/>
</dbReference>
<sequence length="370" mass="42850">MSPYRLIDSHIHLWPAAEANPDQHAWMKYVSPLAKQCSVGEYLHSTDENIQKPIQDRQLKGFVYVETDRRLVEEETEKGLEAWTSKTLDELRWLRRIVEGTPRAGEGHDENSSQLLLGIVAWAPINKGPEQFDQYVKLAREVAGPETFFRIKAFRFLLQFIKDEKTFREVALSEDTIQTLKSFKKNGNDFAFDVGVDQRSGGVWQLEHAVEVIEKVHVGEERNDKVVFILNHLCKPDLERGLQTPEQTDNLNRWKSCIRRFAAFDKVYMKLSGAFSEMPDQDPGNPLSIDEIVRQMEPWLDTLFESFPPERIMFGSNWPVDNVRGPGDRLAWVRWKLAVERILHQYSLSEAAKDRVWYGTAKEAYKIDLA</sequence>
<accession>A0A6A6H1T4</accession>
<dbReference type="Proteomes" id="UP000800092">
    <property type="component" value="Unassembled WGS sequence"/>
</dbReference>
<dbReference type="InterPro" id="IPR032466">
    <property type="entry name" value="Metal_Hydrolase"/>
</dbReference>
<dbReference type="EMBL" id="ML991824">
    <property type="protein sequence ID" value="KAF2231670.1"/>
    <property type="molecule type" value="Genomic_DNA"/>
</dbReference>
<dbReference type="Pfam" id="PF04909">
    <property type="entry name" value="Amidohydro_2"/>
    <property type="match status" value="1"/>
</dbReference>